<dbReference type="EMBL" id="CP096649">
    <property type="protein sequence ID" value="UQK58581.1"/>
    <property type="molecule type" value="Genomic_DNA"/>
</dbReference>
<evidence type="ECO:0000256" key="7">
    <source>
        <dbReference type="ARBA" id="ARBA00022842"/>
    </source>
</evidence>
<evidence type="ECO:0000313" key="11">
    <source>
        <dbReference type="EMBL" id="UQK58581.1"/>
    </source>
</evidence>
<evidence type="ECO:0000256" key="6">
    <source>
        <dbReference type="ARBA" id="ARBA00022723"/>
    </source>
</evidence>
<keyword evidence="5 9" id="KW-0548">Nucleotidyltransferase</keyword>
<dbReference type="InterPro" id="IPR001247">
    <property type="entry name" value="ExoRNase_PH_dom1"/>
</dbReference>
<dbReference type="Pfam" id="PF03726">
    <property type="entry name" value="PNPase"/>
    <property type="match status" value="1"/>
</dbReference>
<feature type="domain" description="S1 motif" evidence="10">
    <location>
        <begin position="619"/>
        <end position="687"/>
    </location>
</feature>
<dbReference type="GO" id="GO:0000287">
    <property type="term" value="F:magnesium ion binding"/>
    <property type="evidence" value="ECO:0007669"/>
    <property type="project" value="UniProtKB-UniRule"/>
</dbReference>
<evidence type="ECO:0000256" key="8">
    <source>
        <dbReference type="ARBA" id="ARBA00022884"/>
    </source>
</evidence>
<dbReference type="InterPro" id="IPR015847">
    <property type="entry name" value="ExoRNase_PH_dom2"/>
</dbReference>
<dbReference type="InterPro" id="IPR036612">
    <property type="entry name" value="KH_dom_type_1_sf"/>
</dbReference>
<dbReference type="InterPro" id="IPR015848">
    <property type="entry name" value="PNPase_PH_RNA-bd_bac/org-type"/>
</dbReference>
<protein>
    <recommendedName>
        <fullName evidence="9">Polyribonucleotide nucleotidyltransferase</fullName>
        <ecNumber evidence="9">2.7.7.8</ecNumber>
    </recommendedName>
    <alternativeName>
        <fullName evidence="9">Polynucleotide phosphorylase</fullName>
        <shortName evidence="9">PNPase</shortName>
    </alternativeName>
</protein>
<evidence type="ECO:0000256" key="1">
    <source>
        <dbReference type="ARBA" id="ARBA00004496"/>
    </source>
</evidence>
<name>A0A9E7DIK6_9FIRM</name>
<dbReference type="FunFam" id="3.30.1370.10:FF:000001">
    <property type="entry name" value="Polyribonucleotide nucleotidyltransferase"/>
    <property type="match status" value="1"/>
</dbReference>
<dbReference type="PANTHER" id="PTHR11252:SF0">
    <property type="entry name" value="POLYRIBONUCLEOTIDE NUCLEOTIDYLTRANSFERASE 1, MITOCHONDRIAL"/>
    <property type="match status" value="1"/>
</dbReference>
<comment type="subcellular location">
    <subcellularLocation>
        <location evidence="1 9">Cytoplasm</location>
    </subcellularLocation>
</comment>
<dbReference type="PROSITE" id="PS50126">
    <property type="entry name" value="S1"/>
    <property type="match status" value="1"/>
</dbReference>
<evidence type="ECO:0000256" key="5">
    <source>
        <dbReference type="ARBA" id="ARBA00022695"/>
    </source>
</evidence>
<proteinExistence type="inferred from homology"/>
<keyword evidence="3 9" id="KW-0963">Cytoplasm</keyword>
<keyword evidence="6 9" id="KW-0479">Metal-binding</keyword>
<dbReference type="PIRSF" id="PIRSF005499">
    <property type="entry name" value="PNPase"/>
    <property type="match status" value="1"/>
</dbReference>
<keyword evidence="4 9" id="KW-0808">Transferase</keyword>
<dbReference type="CDD" id="cd11363">
    <property type="entry name" value="RNase_PH_PNPase_1"/>
    <property type="match status" value="1"/>
</dbReference>
<dbReference type="CDD" id="cd02393">
    <property type="entry name" value="KH-I_PNPase"/>
    <property type="match status" value="1"/>
</dbReference>
<dbReference type="GO" id="GO:0006396">
    <property type="term" value="P:RNA processing"/>
    <property type="evidence" value="ECO:0007669"/>
    <property type="project" value="InterPro"/>
</dbReference>
<comment type="similarity">
    <text evidence="2 9">Belongs to the polyribonucleotide nucleotidyltransferase family.</text>
</comment>
<dbReference type="InterPro" id="IPR036456">
    <property type="entry name" value="PNPase_PH_RNA-bd_sf"/>
</dbReference>
<dbReference type="SUPFAM" id="SSF46915">
    <property type="entry name" value="Polynucleotide phosphorylase/guanosine pentaphosphate synthase (PNPase/GPSI), domain 3"/>
    <property type="match status" value="1"/>
</dbReference>
<dbReference type="InterPro" id="IPR036345">
    <property type="entry name" value="ExoRNase_PH_dom2_sf"/>
</dbReference>
<dbReference type="Gene3D" id="3.30.1370.10">
    <property type="entry name" value="K Homology domain, type 1"/>
    <property type="match status" value="1"/>
</dbReference>
<dbReference type="InterPro" id="IPR020568">
    <property type="entry name" value="Ribosomal_Su5_D2-typ_SF"/>
</dbReference>
<evidence type="ECO:0000313" key="12">
    <source>
        <dbReference type="Proteomes" id="UP000831151"/>
    </source>
</evidence>
<dbReference type="FunFam" id="3.30.230.70:FF:000001">
    <property type="entry name" value="Polyribonucleotide nucleotidyltransferase"/>
    <property type="match status" value="1"/>
</dbReference>
<dbReference type="InterPro" id="IPR012340">
    <property type="entry name" value="NA-bd_OB-fold"/>
</dbReference>
<reference evidence="11" key="1">
    <citation type="submission" date="2022-04" db="EMBL/GenBank/DDBJ databases">
        <title>Complete genome sequences of Ezakiella coagulans and Fenollaria massiliensis.</title>
        <authorList>
            <person name="France M.T."/>
            <person name="Clifford J."/>
            <person name="Narina S."/>
            <person name="Rutt L."/>
            <person name="Ravel J."/>
        </authorList>
    </citation>
    <scope>NUCLEOTIDE SEQUENCE</scope>
    <source>
        <strain evidence="11">C0061C2</strain>
    </source>
</reference>
<dbReference type="Proteomes" id="UP000831151">
    <property type="component" value="Chromosome"/>
</dbReference>
<dbReference type="GO" id="GO:0003723">
    <property type="term" value="F:RNA binding"/>
    <property type="evidence" value="ECO:0007669"/>
    <property type="project" value="UniProtKB-UniRule"/>
</dbReference>
<dbReference type="FunFam" id="3.30.230.70:FF:000002">
    <property type="entry name" value="Polyribonucleotide nucleotidyltransferase"/>
    <property type="match status" value="1"/>
</dbReference>
<dbReference type="Gene3D" id="3.30.230.70">
    <property type="entry name" value="GHMP Kinase, N-terminal domain"/>
    <property type="match status" value="2"/>
</dbReference>
<dbReference type="Pfam" id="PF00575">
    <property type="entry name" value="S1"/>
    <property type="match status" value="1"/>
</dbReference>
<dbReference type="InterPro" id="IPR012162">
    <property type="entry name" value="PNPase"/>
</dbReference>
<feature type="binding site" evidence="9">
    <location>
        <position position="483"/>
    </location>
    <ligand>
        <name>Mg(2+)</name>
        <dbReference type="ChEBI" id="CHEBI:18420"/>
    </ligand>
</feature>
<dbReference type="HAMAP" id="MF_01595">
    <property type="entry name" value="PNPase"/>
    <property type="match status" value="1"/>
</dbReference>
<dbReference type="EC" id="2.7.7.8" evidence="9"/>
<dbReference type="NCBIfam" id="NF008805">
    <property type="entry name" value="PRK11824.1"/>
    <property type="match status" value="1"/>
</dbReference>
<comment type="function">
    <text evidence="9">Involved in mRNA degradation. Catalyzes the phosphorolysis of single-stranded polyribonucleotides processively in the 3'- to 5'-direction.</text>
</comment>
<dbReference type="SMART" id="SM00322">
    <property type="entry name" value="KH"/>
    <property type="match status" value="1"/>
</dbReference>
<feature type="binding site" evidence="9">
    <location>
        <position position="489"/>
    </location>
    <ligand>
        <name>Mg(2+)</name>
        <dbReference type="ChEBI" id="CHEBI:18420"/>
    </ligand>
</feature>
<dbReference type="PROSITE" id="PS50084">
    <property type="entry name" value="KH_TYPE_1"/>
    <property type="match status" value="1"/>
</dbReference>
<dbReference type="NCBIfam" id="TIGR03591">
    <property type="entry name" value="polynuc_phos"/>
    <property type="match status" value="1"/>
</dbReference>
<gene>
    <name evidence="9" type="primary">pnp</name>
    <name evidence="11" type="ORF">M1R53_04905</name>
</gene>
<evidence type="ECO:0000259" key="10">
    <source>
        <dbReference type="PROSITE" id="PS50126"/>
    </source>
</evidence>
<sequence length="698" mass="76982">MQENFKTTLAGRPLEIETGKMCEQAGGSCLVKYGDTYVLVNATSTKAPREGVDFFPLSVDYEEKFYSVGKIPGGYIKREGRPSEKAVLTSRLIDRPIRPLFPEGFFNDVQVIATVLSVDPDNSPEIAAMIGSSVALCISDIPFNGPTAAVYVGLIDGEYVINPKQEEMEKSDINLCISGTKDAIMMVESGSNEVSEDQMIKAILKGHEAIKEICEFEEEIIKKIGKEKYSFEKFEAKEEIFNEIDKEFREDIKDSIFEADKIQRIENSESLKDTILNKYLEKYPEDQKSILKTIDDITSEEFRKGILERNLRPDGRNTEQIRPLSAEVGLLPRAHGSGLFKRGQTQVLTIATLGSFGDSQSQDGLVEEGEKHYMHQYNFPPYSVGDVRPLRSPGRREIGHGALAERALVPVIPTLEEFPYTIRLVSEVLSSNGSSSQASICGSTLALMDAGVPIKKPVAGIAMGLIKSDANTKILTDIQGLEDHLGDMDFKVAGTKDGITAMQMDIKVQGIDEEIMKVALEQAKKARFEILDVITSAISEPRKELSEYAPKIATIKIDPDKIRDVIGSGGKVINKIIEETGAKIDITDDGDVYISADTTEGLNGAKKMIEDIVKEVEVGEVYFGKVNRITNFGAFVEVLNGKEGLLHISQISKDRVNKVEDVLKLGDEIMVKVTSIDEQGRINLSRKALVENSDGESK</sequence>
<keyword evidence="7 9" id="KW-0460">Magnesium</keyword>
<evidence type="ECO:0000256" key="4">
    <source>
        <dbReference type="ARBA" id="ARBA00022679"/>
    </source>
</evidence>
<evidence type="ECO:0000256" key="3">
    <source>
        <dbReference type="ARBA" id="ARBA00022490"/>
    </source>
</evidence>
<comment type="catalytic activity">
    <reaction evidence="9">
        <text>RNA(n+1) + phosphate = RNA(n) + a ribonucleoside 5'-diphosphate</text>
        <dbReference type="Rhea" id="RHEA:22096"/>
        <dbReference type="Rhea" id="RHEA-COMP:14527"/>
        <dbReference type="Rhea" id="RHEA-COMP:17342"/>
        <dbReference type="ChEBI" id="CHEBI:43474"/>
        <dbReference type="ChEBI" id="CHEBI:57930"/>
        <dbReference type="ChEBI" id="CHEBI:140395"/>
        <dbReference type="EC" id="2.7.7.8"/>
    </reaction>
</comment>
<dbReference type="Pfam" id="PF01138">
    <property type="entry name" value="RNase_PH"/>
    <property type="match status" value="2"/>
</dbReference>
<dbReference type="CDD" id="cd04472">
    <property type="entry name" value="S1_PNPase"/>
    <property type="match status" value="1"/>
</dbReference>
<dbReference type="InterPro" id="IPR004087">
    <property type="entry name" value="KH_dom"/>
</dbReference>
<dbReference type="Pfam" id="PF03725">
    <property type="entry name" value="RNase_PH_C"/>
    <property type="match status" value="2"/>
</dbReference>
<dbReference type="SUPFAM" id="SSF50249">
    <property type="entry name" value="Nucleic acid-binding proteins"/>
    <property type="match status" value="1"/>
</dbReference>
<dbReference type="GO" id="GO:0005829">
    <property type="term" value="C:cytosol"/>
    <property type="evidence" value="ECO:0007669"/>
    <property type="project" value="TreeGrafter"/>
</dbReference>
<organism evidence="11 12">
    <name type="scientific">Fenollaria massiliensis</name>
    <dbReference type="NCBI Taxonomy" id="938288"/>
    <lineage>
        <taxon>Bacteria</taxon>
        <taxon>Bacillati</taxon>
        <taxon>Bacillota</taxon>
        <taxon>Clostridia</taxon>
        <taxon>Eubacteriales</taxon>
        <taxon>Fenollaria</taxon>
    </lineage>
</organism>
<evidence type="ECO:0000256" key="9">
    <source>
        <dbReference type="HAMAP-Rule" id="MF_01595"/>
    </source>
</evidence>
<dbReference type="CDD" id="cd11364">
    <property type="entry name" value="RNase_PH_PNPase_2"/>
    <property type="match status" value="1"/>
</dbReference>
<comment type="cofactor">
    <cofactor evidence="9">
        <name>Mg(2+)</name>
        <dbReference type="ChEBI" id="CHEBI:18420"/>
    </cofactor>
</comment>
<dbReference type="SUPFAM" id="SSF55666">
    <property type="entry name" value="Ribonuclease PH domain 2-like"/>
    <property type="match status" value="2"/>
</dbReference>
<dbReference type="SMART" id="SM00316">
    <property type="entry name" value="S1"/>
    <property type="match status" value="1"/>
</dbReference>
<keyword evidence="12" id="KW-1185">Reference proteome</keyword>
<dbReference type="PANTHER" id="PTHR11252">
    <property type="entry name" value="POLYRIBONUCLEOTIDE NUCLEOTIDYLTRANSFERASE"/>
    <property type="match status" value="1"/>
</dbReference>
<dbReference type="GO" id="GO:0000175">
    <property type="term" value="F:3'-5'-RNA exonuclease activity"/>
    <property type="evidence" value="ECO:0007669"/>
    <property type="project" value="TreeGrafter"/>
</dbReference>
<dbReference type="KEGG" id="fms:M1R53_04905"/>
<dbReference type="GO" id="GO:0004654">
    <property type="term" value="F:polyribonucleotide nucleotidyltransferase activity"/>
    <property type="evidence" value="ECO:0007669"/>
    <property type="project" value="UniProtKB-UniRule"/>
</dbReference>
<dbReference type="Pfam" id="PF00013">
    <property type="entry name" value="KH_1"/>
    <property type="match status" value="1"/>
</dbReference>
<dbReference type="Gene3D" id="2.40.50.140">
    <property type="entry name" value="Nucleic acid-binding proteins"/>
    <property type="match status" value="1"/>
</dbReference>
<dbReference type="InterPro" id="IPR004088">
    <property type="entry name" value="KH_dom_type_1"/>
</dbReference>
<evidence type="ECO:0000256" key="2">
    <source>
        <dbReference type="ARBA" id="ARBA00007404"/>
    </source>
</evidence>
<dbReference type="InterPro" id="IPR003029">
    <property type="entry name" value="S1_domain"/>
</dbReference>
<dbReference type="AlphaFoldDB" id="A0A9E7DIK6"/>
<dbReference type="RefSeq" id="WP_249242183.1">
    <property type="nucleotide sequence ID" value="NZ_CP096649.1"/>
</dbReference>
<dbReference type="FunFam" id="2.40.50.140:FF:000023">
    <property type="entry name" value="Polyribonucleotide nucleotidyltransferase"/>
    <property type="match status" value="1"/>
</dbReference>
<dbReference type="GO" id="GO:0006402">
    <property type="term" value="P:mRNA catabolic process"/>
    <property type="evidence" value="ECO:0007669"/>
    <property type="project" value="UniProtKB-UniRule"/>
</dbReference>
<dbReference type="SUPFAM" id="SSF54211">
    <property type="entry name" value="Ribosomal protein S5 domain 2-like"/>
    <property type="match status" value="2"/>
</dbReference>
<accession>A0A9E7DIK6</accession>
<keyword evidence="8 9" id="KW-0694">RNA-binding</keyword>
<dbReference type="SUPFAM" id="SSF54791">
    <property type="entry name" value="Eukaryotic type KH-domain (KH-domain type I)"/>
    <property type="match status" value="1"/>
</dbReference>
<dbReference type="InterPro" id="IPR027408">
    <property type="entry name" value="PNPase/RNase_PH_dom_sf"/>
</dbReference>